<dbReference type="STRING" id="520762.AN619_05960"/>
<keyword evidence="1" id="KW-1133">Transmembrane helix</keyword>
<dbReference type="RefSeq" id="WP_068554943.1">
    <property type="nucleotide sequence ID" value="NZ_LOEE01000019.1"/>
</dbReference>
<dbReference type="AlphaFoldDB" id="A0A140L943"/>
<dbReference type="PATRIC" id="fig|520762.4.peg.673"/>
<keyword evidence="1" id="KW-0472">Membrane</keyword>
<dbReference type="Proteomes" id="UP000070456">
    <property type="component" value="Unassembled WGS sequence"/>
</dbReference>
<dbReference type="Pfam" id="PF14209">
    <property type="entry name" value="DUF4321"/>
    <property type="match status" value="1"/>
</dbReference>
<evidence type="ECO:0000256" key="1">
    <source>
        <dbReference type="SAM" id="Phobius"/>
    </source>
</evidence>
<comment type="caution">
    <text evidence="2">The sequence shown here is derived from an EMBL/GenBank/DDBJ whole genome shotgun (WGS) entry which is preliminary data.</text>
</comment>
<accession>A0A140L943</accession>
<evidence type="ECO:0000313" key="2">
    <source>
        <dbReference type="EMBL" id="KXG77068.1"/>
    </source>
</evidence>
<sequence>MKTRTRNPWLLFVLLATGVVIGGVLGEIFRDSIKILSYGKSIGFQPFTLDLSVIKLTLGFILHLNLASVIGIILAILIFSRL</sequence>
<name>A0A140L943_9FIRM</name>
<keyword evidence="3" id="KW-1185">Reference proteome</keyword>
<evidence type="ECO:0000313" key="3">
    <source>
        <dbReference type="Proteomes" id="UP000070456"/>
    </source>
</evidence>
<keyword evidence="1" id="KW-0812">Transmembrane</keyword>
<evidence type="ECO:0008006" key="4">
    <source>
        <dbReference type="Google" id="ProtNLM"/>
    </source>
</evidence>
<feature type="transmembrane region" description="Helical" evidence="1">
    <location>
        <begin position="56"/>
        <end position="79"/>
    </location>
</feature>
<reference evidence="2 3" key="1">
    <citation type="submission" date="2015-12" db="EMBL/GenBank/DDBJ databases">
        <title>Draft genome sequence of the thermoanaerobe Thermotalea metallivorans, an isolate from the runoff channel of the Great Artesian Basin, Australia.</title>
        <authorList>
            <person name="Patel B.K."/>
        </authorList>
    </citation>
    <scope>NUCLEOTIDE SEQUENCE [LARGE SCALE GENOMIC DNA]</scope>
    <source>
        <strain evidence="2 3">B2-1</strain>
    </source>
</reference>
<protein>
    <recommendedName>
        <fullName evidence="4">DUF4321 domain-containing protein</fullName>
    </recommendedName>
</protein>
<proteinExistence type="predicted"/>
<dbReference type="InterPro" id="IPR025470">
    <property type="entry name" value="DUF4321"/>
</dbReference>
<gene>
    <name evidence="2" type="ORF">AN619_05960</name>
</gene>
<dbReference type="EMBL" id="LOEE01000019">
    <property type="protein sequence ID" value="KXG77068.1"/>
    <property type="molecule type" value="Genomic_DNA"/>
</dbReference>
<organism evidence="2 3">
    <name type="scientific">Thermotalea metallivorans</name>
    <dbReference type="NCBI Taxonomy" id="520762"/>
    <lineage>
        <taxon>Bacteria</taxon>
        <taxon>Bacillati</taxon>
        <taxon>Bacillota</taxon>
        <taxon>Clostridia</taxon>
        <taxon>Peptostreptococcales</taxon>
        <taxon>Thermotaleaceae</taxon>
        <taxon>Thermotalea</taxon>
    </lineage>
</organism>